<dbReference type="Proteomes" id="UP001232156">
    <property type="component" value="Unassembled WGS sequence"/>
</dbReference>
<comment type="caution">
    <text evidence="5">The sequence shown here is derived from an EMBL/GenBank/DDBJ whole genome shotgun (WGS) entry which is preliminary data.</text>
</comment>
<dbReference type="InterPro" id="IPR029000">
    <property type="entry name" value="Cyclophilin-like_dom_sf"/>
</dbReference>
<dbReference type="SUPFAM" id="SSF50891">
    <property type="entry name" value="Cyclophilin-like"/>
    <property type="match status" value="1"/>
</dbReference>
<proteinExistence type="predicted"/>
<gene>
    <name evidence="5" type="ORF">Q8947_09040</name>
</gene>
<keyword evidence="1" id="KW-0547">Nucleotide-binding</keyword>
<dbReference type="Gene3D" id="2.40.100.10">
    <property type="entry name" value="Cyclophilin-like"/>
    <property type="match status" value="1"/>
</dbReference>
<evidence type="ECO:0000313" key="5">
    <source>
        <dbReference type="EMBL" id="MDR4126126.1"/>
    </source>
</evidence>
<organism evidence="5 6">
    <name type="scientific">Yanghanlia caeni</name>
    <dbReference type="NCBI Taxonomy" id="3064283"/>
    <lineage>
        <taxon>Bacteria</taxon>
        <taxon>Pseudomonadati</taxon>
        <taxon>Pseudomonadota</taxon>
        <taxon>Betaproteobacteria</taxon>
        <taxon>Burkholderiales</taxon>
        <taxon>Alcaligenaceae</taxon>
        <taxon>Yanghanlia</taxon>
    </lineage>
</organism>
<feature type="domain" description="Carboxyltransferase" evidence="4">
    <location>
        <begin position="24"/>
        <end position="312"/>
    </location>
</feature>
<evidence type="ECO:0000256" key="2">
    <source>
        <dbReference type="ARBA" id="ARBA00022801"/>
    </source>
</evidence>
<dbReference type="SMART" id="SM00797">
    <property type="entry name" value="AHS2"/>
    <property type="match status" value="1"/>
</dbReference>
<dbReference type="RefSeq" id="WP_347287085.1">
    <property type="nucleotide sequence ID" value="NZ_JAUZQE010000018.1"/>
</dbReference>
<keyword evidence="3" id="KW-0067">ATP-binding</keyword>
<accession>A0ABU1D702</accession>
<dbReference type="PANTHER" id="PTHR43309">
    <property type="entry name" value="5-OXOPROLINASE SUBUNIT C"/>
    <property type="match status" value="1"/>
</dbReference>
<evidence type="ECO:0000256" key="1">
    <source>
        <dbReference type="ARBA" id="ARBA00022741"/>
    </source>
</evidence>
<dbReference type="InterPro" id="IPR003778">
    <property type="entry name" value="CT_A_B"/>
</dbReference>
<name>A0ABU1D702_9BURK</name>
<keyword evidence="2" id="KW-0378">Hydrolase</keyword>
<evidence type="ECO:0000313" key="6">
    <source>
        <dbReference type="Proteomes" id="UP001232156"/>
    </source>
</evidence>
<dbReference type="Pfam" id="PF02626">
    <property type="entry name" value="CT_A_B"/>
    <property type="match status" value="1"/>
</dbReference>
<dbReference type="PANTHER" id="PTHR43309:SF5">
    <property type="entry name" value="5-OXOPROLINASE SUBUNIT C"/>
    <property type="match status" value="1"/>
</dbReference>
<protein>
    <submittedName>
        <fullName evidence="5">Biotin-dependent carboxyltransferase family protein</fullName>
    </submittedName>
</protein>
<dbReference type="EMBL" id="JAUZQE010000018">
    <property type="protein sequence ID" value="MDR4126126.1"/>
    <property type="molecule type" value="Genomic_DNA"/>
</dbReference>
<keyword evidence="6" id="KW-1185">Reference proteome</keyword>
<dbReference type="InterPro" id="IPR052708">
    <property type="entry name" value="PxpC"/>
</dbReference>
<sequence>MSVTVIRPGLASTFQDTGRHGFQHLGMPVCGAMDLRAHQLANLIAGNERDLATLEVTLMGPTLRFDAPACIALAGADLSPTVNGTPVPIGRPLVLRAGDVLAFGARRSGVRCYIAWHGGIALPHVLGSQSTYLRGRLGGYHGRALQKDDVLPLNVPLDEAAHASLADDLQKMAIYLSAPLAYNPRRRLRVMRGPQTGLFTDEALHTLFNSEFRIANESDRMGYRLAGPALNVRENRQLLSEGATFGTIQVPADGQPIVLMADRQSIGGYPKIGHVASVDLSQLAQCMPGETVRFEEIELAQAQQLDNLREQALASLAASLAPMRERIARSVRAS</sequence>
<evidence type="ECO:0000256" key="3">
    <source>
        <dbReference type="ARBA" id="ARBA00022840"/>
    </source>
</evidence>
<reference evidence="5 6" key="1">
    <citation type="submission" date="2023-08" db="EMBL/GenBank/DDBJ databases">
        <title>Alcaligenaceae gen. nov., a novel taxon isolated from the sludge of Yixing Pesticide Factory.</title>
        <authorList>
            <person name="Ruan L."/>
        </authorList>
    </citation>
    <scope>NUCLEOTIDE SEQUENCE [LARGE SCALE GENOMIC DNA]</scope>
    <source>
        <strain evidence="5 6">LG-2</strain>
    </source>
</reference>
<evidence type="ECO:0000259" key="4">
    <source>
        <dbReference type="SMART" id="SM00797"/>
    </source>
</evidence>
<dbReference type="NCBIfam" id="TIGR00724">
    <property type="entry name" value="urea_amlyse_rel"/>
    <property type="match status" value="1"/>
</dbReference>